<dbReference type="Pfam" id="PF00072">
    <property type="entry name" value="Response_reg"/>
    <property type="match status" value="1"/>
</dbReference>
<feature type="compositionally biased region" description="Low complexity" evidence="3">
    <location>
        <begin position="246"/>
        <end position="255"/>
    </location>
</feature>
<feature type="region of interest" description="Disordered" evidence="3">
    <location>
        <begin position="338"/>
        <end position="390"/>
    </location>
</feature>
<dbReference type="CDD" id="cd00082">
    <property type="entry name" value="HisKA"/>
    <property type="match status" value="1"/>
</dbReference>
<dbReference type="GO" id="GO:0000155">
    <property type="term" value="F:phosphorelay sensor kinase activity"/>
    <property type="evidence" value="ECO:0007669"/>
    <property type="project" value="InterPro"/>
</dbReference>
<feature type="compositionally biased region" description="Low complexity" evidence="3">
    <location>
        <begin position="368"/>
        <end position="379"/>
    </location>
</feature>
<dbReference type="Gene3D" id="3.40.50.2300">
    <property type="match status" value="1"/>
</dbReference>
<dbReference type="PANTHER" id="PTHR43719:SF11">
    <property type="entry name" value="HISTIDINE KINASE_RESPONSE REGULATOR, PUTATIVE-RELATED"/>
    <property type="match status" value="1"/>
</dbReference>
<dbReference type="InterPro" id="IPR050956">
    <property type="entry name" value="2C_system_His_kinase"/>
</dbReference>
<dbReference type="Gene3D" id="3.30.565.10">
    <property type="entry name" value="Histidine kinase-like ATPase, C-terminal domain"/>
    <property type="match status" value="1"/>
</dbReference>
<evidence type="ECO:0000256" key="3">
    <source>
        <dbReference type="SAM" id="MobiDB-lite"/>
    </source>
</evidence>
<dbReference type="EMBL" id="ML977511">
    <property type="protein sequence ID" value="KAF2127320.1"/>
    <property type="molecule type" value="Genomic_DNA"/>
</dbReference>
<feature type="domain" description="Response regulatory" evidence="5">
    <location>
        <begin position="1069"/>
        <end position="1190"/>
    </location>
</feature>
<dbReference type="Proteomes" id="UP000799771">
    <property type="component" value="Unassembled WGS sequence"/>
</dbReference>
<keyword evidence="7" id="KW-1185">Reference proteome</keyword>
<evidence type="ECO:0000256" key="2">
    <source>
        <dbReference type="PROSITE-ProRule" id="PRU00169"/>
    </source>
</evidence>
<feature type="region of interest" description="Disordered" evidence="3">
    <location>
        <begin position="239"/>
        <end position="293"/>
    </location>
</feature>
<gene>
    <name evidence="6" type="ORF">P153DRAFT_368634</name>
</gene>
<dbReference type="InterPro" id="IPR003594">
    <property type="entry name" value="HATPase_dom"/>
</dbReference>
<dbReference type="PROSITE" id="PS50110">
    <property type="entry name" value="RESPONSE_REGULATORY"/>
    <property type="match status" value="1"/>
</dbReference>
<dbReference type="InterPro" id="IPR036890">
    <property type="entry name" value="HATPase_C_sf"/>
</dbReference>
<dbReference type="PANTHER" id="PTHR43719">
    <property type="entry name" value="TWO-COMPONENT HISTIDINE KINASE"/>
    <property type="match status" value="1"/>
</dbReference>
<dbReference type="Pfam" id="PF01590">
    <property type="entry name" value="GAF"/>
    <property type="match status" value="1"/>
</dbReference>
<evidence type="ECO:0000313" key="6">
    <source>
        <dbReference type="EMBL" id="KAF2127320.1"/>
    </source>
</evidence>
<feature type="region of interest" description="Disordered" evidence="3">
    <location>
        <begin position="450"/>
        <end position="484"/>
    </location>
</feature>
<evidence type="ECO:0000259" key="5">
    <source>
        <dbReference type="PROSITE" id="PS50110"/>
    </source>
</evidence>
<dbReference type="InterPro" id="IPR011006">
    <property type="entry name" value="CheY-like_superfamily"/>
</dbReference>
<feature type="compositionally biased region" description="Basic residues" evidence="3">
    <location>
        <begin position="474"/>
        <end position="484"/>
    </location>
</feature>
<evidence type="ECO:0000256" key="1">
    <source>
        <dbReference type="ARBA" id="ARBA00022553"/>
    </source>
</evidence>
<feature type="domain" description="Histidine kinase" evidence="4">
    <location>
        <begin position="565"/>
        <end position="841"/>
    </location>
</feature>
<dbReference type="PRINTS" id="PR00344">
    <property type="entry name" value="BCTRLSENSOR"/>
</dbReference>
<dbReference type="InterPro" id="IPR036097">
    <property type="entry name" value="HisK_dim/P_sf"/>
</dbReference>
<dbReference type="SMART" id="SM00448">
    <property type="entry name" value="REC"/>
    <property type="match status" value="1"/>
</dbReference>
<feature type="modified residue" description="4-aspartylphosphate" evidence="2">
    <location>
        <position position="1120"/>
    </location>
</feature>
<evidence type="ECO:0000313" key="7">
    <source>
        <dbReference type="Proteomes" id="UP000799771"/>
    </source>
</evidence>
<dbReference type="AlphaFoldDB" id="A0A6A6A660"/>
<dbReference type="SUPFAM" id="SSF55781">
    <property type="entry name" value="GAF domain-like"/>
    <property type="match status" value="1"/>
</dbReference>
<feature type="compositionally biased region" description="Polar residues" evidence="3">
    <location>
        <begin position="281"/>
        <end position="293"/>
    </location>
</feature>
<dbReference type="GeneID" id="54408992"/>
<dbReference type="CDD" id="cd17546">
    <property type="entry name" value="REC_hyHK_CKI1_RcsC-like"/>
    <property type="match status" value="1"/>
</dbReference>
<feature type="region of interest" description="Disordered" evidence="3">
    <location>
        <begin position="1190"/>
        <end position="1217"/>
    </location>
</feature>
<evidence type="ECO:0008006" key="8">
    <source>
        <dbReference type="Google" id="ProtNLM"/>
    </source>
</evidence>
<dbReference type="Pfam" id="PF02518">
    <property type="entry name" value="HATPase_c"/>
    <property type="match status" value="1"/>
</dbReference>
<dbReference type="FunFam" id="1.10.287.130:FF:000023">
    <property type="entry name" value="Sensor histidine kinase/response regulator, putative"/>
    <property type="match status" value="1"/>
</dbReference>
<dbReference type="SUPFAM" id="SSF55874">
    <property type="entry name" value="ATPase domain of HSP90 chaperone/DNA topoisomerase II/histidine kinase"/>
    <property type="match status" value="1"/>
</dbReference>
<dbReference type="SMART" id="SM00388">
    <property type="entry name" value="HisKA"/>
    <property type="match status" value="1"/>
</dbReference>
<proteinExistence type="predicted"/>
<dbReference type="Pfam" id="PF00512">
    <property type="entry name" value="HisKA"/>
    <property type="match status" value="1"/>
</dbReference>
<dbReference type="SUPFAM" id="SSF52172">
    <property type="entry name" value="CheY-like"/>
    <property type="match status" value="1"/>
</dbReference>
<dbReference type="PROSITE" id="PS50109">
    <property type="entry name" value="HIS_KIN"/>
    <property type="match status" value="1"/>
</dbReference>
<name>A0A6A6A660_9PLEO</name>
<keyword evidence="1 2" id="KW-0597">Phosphoprotein</keyword>
<accession>A0A6A6A660</accession>
<feature type="compositionally biased region" description="Acidic residues" evidence="3">
    <location>
        <begin position="1204"/>
        <end position="1217"/>
    </location>
</feature>
<evidence type="ECO:0000259" key="4">
    <source>
        <dbReference type="PROSITE" id="PS50109"/>
    </source>
</evidence>
<dbReference type="OrthoDB" id="303614at2759"/>
<feature type="compositionally biased region" description="Basic and acidic residues" evidence="3">
    <location>
        <begin position="265"/>
        <end position="275"/>
    </location>
</feature>
<organism evidence="6 7">
    <name type="scientific">Dothidotthia symphoricarpi CBS 119687</name>
    <dbReference type="NCBI Taxonomy" id="1392245"/>
    <lineage>
        <taxon>Eukaryota</taxon>
        <taxon>Fungi</taxon>
        <taxon>Dikarya</taxon>
        <taxon>Ascomycota</taxon>
        <taxon>Pezizomycotina</taxon>
        <taxon>Dothideomycetes</taxon>
        <taxon>Pleosporomycetidae</taxon>
        <taxon>Pleosporales</taxon>
        <taxon>Dothidotthiaceae</taxon>
        <taxon>Dothidotthia</taxon>
    </lineage>
</organism>
<dbReference type="Gene3D" id="1.10.287.130">
    <property type="match status" value="1"/>
</dbReference>
<dbReference type="InterPro" id="IPR003018">
    <property type="entry name" value="GAF"/>
</dbReference>
<dbReference type="SUPFAM" id="SSF47384">
    <property type="entry name" value="Homodimeric domain of signal transducing histidine kinase"/>
    <property type="match status" value="1"/>
</dbReference>
<dbReference type="SMART" id="SM00387">
    <property type="entry name" value="HATPase_c"/>
    <property type="match status" value="1"/>
</dbReference>
<sequence>MDHSDKSRHRHKPISKGRRERDVLQYCAAFRGIHCLDKLGPTFPPPEHVPRLSSDATLTALAQLTAIRLGAERAMISLIDDKWQYILAEAVPTISLRPETPGDASSMLWFGNTRISRTAGICERCLNIDLAAGDDVAVIVKDVALGDQQFFYAGAPLRSPSGAVVGTVCIFDDGTRDGLRQEDLGILQGLAATIIEYLHTYTVKDQYRRGEQLTRGLVSFAEGASALLPFEDLKRDDQEDWPADISSETEASTETGTKMGTNMTRSEKSTQDGRIHPPQLSPSAGTTKTVSKRNSSLVNLQENILPSNAKSMFVRAANVLVASSSLDGVMILDASVAAAGRRQRTNTTERRPESGVSGMESAEDSANSEISPGEESSSIRALDTQTPTSASKTCQILGYATSDGSDTLWPGVGPDPGRLLESDLSRLLQEFPDGKIFDFTAGGVYVSATDDSSSANSPGAGVDVERSGSDGQSKKKSPGSRRQRCSKAIEEMFPGVRSVAFVPFWDYERSRWFAGCLCWSRSEDRLLSASVDLPYFKIFSHSIMRELSRLDAMALNQAKTTFVASISHELRSPLHGILGTLEFIKDTQLDSFQTSMLNSLNACGQTLLDTINHVMDYAKISEAKRQVSSRRLMNSNTIRLSSKPLKGRRSKDAAFDLGIATEEVVEAVFSASSYVFVSSTQDLAASPRESSSDNGRTTFHDSTPKRKPTFIVLDIAYEEDWLYCFPVGSWKRIVMNIFGNAVKYTESGYIHVSLHASDPVKGTGSAKSVTLTVTDSGSGMSSPFLANKAFQPFSQENPHVSGTGLGLSIVRQILETNGGKVEISSDPAIGTKLTVKLALARPDVVQTCLHQRAEYLDWLPRLQGRRIYVLHKKLHVSSNEPDLAHPTEGFKRFTSTLVTTLANHLKMDVVQTTDWNERDAEIVVCPEPSFDYLATIRRNRRANQRAPMTIFVAMDALEAATLRSDVRITNRESVVEIMTQPCGPYKLAYILKRCLDRFEHPGENLPHISSPATFPQLDTFIGKEALHYMTVLSPPPIIKPSDAASSAAGSATLDHAISLPLPEKSGESQILVVDDNAINRKLLGAFMKKRKLEHVESENGLEALRTYRESTQRFDIILMDMSMPVMDGMTATRSIRQHEQDYNIDRCCIIALTGLASASAKLEAWSSGIDYFMTKPVNFKELDELLKREKRRQGKKALSKDEQISDADNEDEPTAYT</sequence>
<dbReference type="InterPro" id="IPR003661">
    <property type="entry name" value="HisK_dim/P_dom"/>
</dbReference>
<reference evidence="6" key="1">
    <citation type="journal article" date="2020" name="Stud. Mycol.">
        <title>101 Dothideomycetes genomes: a test case for predicting lifestyles and emergence of pathogens.</title>
        <authorList>
            <person name="Haridas S."/>
            <person name="Albert R."/>
            <person name="Binder M."/>
            <person name="Bloem J."/>
            <person name="Labutti K."/>
            <person name="Salamov A."/>
            <person name="Andreopoulos B."/>
            <person name="Baker S."/>
            <person name="Barry K."/>
            <person name="Bills G."/>
            <person name="Bluhm B."/>
            <person name="Cannon C."/>
            <person name="Castanera R."/>
            <person name="Culley D."/>
            <person name="Daum C."/>
            <person name="Ezra D."/>
            <person name="Gonzalez J."/>
            <person name="Henrissat B."/>
            <person name="Kuo A."/>
            <person name="Liang C."/>
            <person name="Lipzen A."/>
            <person name="Lutzoni F."/>
            <person name="Magnuson J."/>
            <person name="Mondo S."/>
            <person name="Nolan M."/>
            <person name="Ohm R."/>
            <person name="Pangilinan J."/>
            <person name="Park H.-J."/>
            <person name="Ramirez L."/>
            <person name="Alfaro M."/>
            <person name="Sun H."/>
            <person name="Tritt A."/>
            <person name="Yoshinaga Y."/>
            <person name="Zwiers L.-H."/>
            <person name="Turgeon B."/>
            <person name="Goodwin S."/>
            <person name="Spatafora J."/>
            <person name="Crous P."/>
            <person name="Grigoriev I."/>
        </authorList>
    </citation>
    <scope>NUCLEOTIDE SEQUENCE</scope>
    <source>
        <strain evidence="6">CBS 119687</strain>
    </source>
</reference>
<dbReference type="InterPro" id="IPR004358">
    <property type="entry name" value="Sig_transdc_His_kin-like_C"/>
</dbReference>
<dbReference type="InterPro" id="IPR005467">
    <property type="entry name" value="His_kinase_dom"/>
</dbReference>
<protein>
    <recommendedName>
        <fullName evidence="8">Sensor histidine kinase-like protein/response regulator</fullName>
    </recommendedName>
</protein>
<dbReference type="InterPro" id="IPR001789">
    <property type="entry name" value="Sig_transdc_resp-reg_receiver"/>
</dbReference>
<dbReference type="RefSeq" id="XP_033521709.1">
    <property type="nucleotide sequence ID" value="XM_033668560.1"/>
</dbReference>